<feature type="domain" description="1-deoxy-D-xylulose 5-phosphate reductoisomerase N-terminal" evidence="10">
    <location>
        <begin position="4"/>
        <end position="128"/>
    </location>
</feature>
<dbReference type="EC" id="1.1.1.267" evidence="9"/>
<sequence length="384" mass="42160">MKQIILLGASGSIGEQTLDVIRSHPELFELAAFSVRSRLASAYKILDEFKVRAICVKDEQDADEIRKKYPHLDIHIGDQGLLELAALPYGDTLVNALVGFVGLLPTLKAIECRKDIALANKETLIVGGKFVKAAVKEYGVSLKPIDSEHSAIFQCLQGNAHGSVEKLIITASGGSFRDRSRDQLQGVTVKEALSHPNWSMGAKITIDSATMMNKGFEVIEAHYLFDIDYDKIEVLLHRESIVHSLVQYCDHALMAQLGTADMRLPIQYALTHPARLPLMNSETLDLAKIGTLHFEKADFDRYPLLGLAYKAGRLEGNACAIMNAANEEAVALFLAGKITFLDIETYVFKAVESIEFIENATLEDIIRSDGAARAFVNEAVKGAV</sequence>
<feature type="binding site" evidence="9">
    <location>
        <position position="217"/>
    </location>
    <ligand>
        <name>Mn(2+)</name>
        <dbReference type="ChEBI" id="CHEBI:29035"/>
    </ligand>
</feature>
<accession>A0A318KWL1</accession>
<keyword evidence="14" id="KW-1185">Reference proteome</keyword>
<feature type="binding site" evidence="9">
    <location>
        <position position="217"/>
    </location>
    <ligand>
        <name>1-deoxy-D-xylulose 5-phosphate</name>
        <dbReference type="ChEBI" id="CHEBI:57792"/>
    </ligand>
</feature>
<feature type="binding site" evidence="9">
    <location>
        <position position="213"/>
    </location>
    <ligand>
        <name>1-deoxy-D-xylulose 5-phosphate</name>
        <dbReference type="ChEBI" id="CHEBI:57792"/>
    </ligand>
</feature>
<feature type="binding site" evidence="9">
    <location>
        <position position="146"/>
    </location>
    <ligand>
        <name>Mn(2+)</name>
        <dbReference type="ChEBI" id="CHEBI:29035"/>
    </ligand>
</feature>
<dbReference type="OrthoDB" id="9806546at2"/>
<dbReference type="GO" id="GO:0051484">
    <property type="term" value="P:isopentenyl diphosphate biosynthetic process, methylerythritol 4-phosphate pathway involved in terpenoid biosynthetic process"/>
    <property type="evidence" value="ECO:0007669"/>
    <property type="project" value="UniProtKB-ARBA"/>
</dbReference>
<feature type="binding site" evidence="9">
    <location>
        <position position="201"/>
    </location>
    <ligand>
        <name>NADPH</name>
        <dbReference type="ChEBI" id="CHEBI:57783"/>
    </ligand>
</feature>
<dbReference type="GO" id="GO:0030604">
    <property type="term" value="F:1-deoxy-D-xylulose-5-phosphate reductoisomerase activity"/>
    <property type="evidence" value="ECO:0007669"/>
    <property type="project" value="UniProtKB-UniRule"/>
</dbReference>
<keyword evidence="13" id="KW-0413">Isomerase</keyword>
<comment type="similarity">
    <text evidence="2 9">Belongs to the DXR family.</text>
</comment>
<dbReference type="InterPro" id="IPR013512">
    <property type="entry name" value="DXP_reductoisomerase_N"/>
</dbReference>
<feature type="domain" description="1-deoxy-D-xylulose 5-phosphate reductoisomerase C-terminal" evidence="11">
    <location>
        <begin position="143"/>
        <end position="225"/>
    </location>
</feature>
<dbReference type="NCBIfam" id="NF009114">
    <property type="entry name" value="PRK12464.1"/>
    <property type="match status" value="1"/>
</dbReference>
<feature type="binding site" evidence="9">
    <location>
        <position position="11"/>
    </location>
    <ligand>
        <name>NADPH</name>
        <dbReference type="ChEBI" id="CHEBI:57783"/>
    </ligand>
</feature>
<feature type="binding site" evidence="9">
    <location>
        <position position="13"/>
    </location>
    <ligand>
        <name>NADPH</name>
        <dbReference type="ChEBI" id="CHEBI:57783"/>
    </ligand>
</feature>
<dbReference type="HAMAP" id="MF_00183">
    <property type="entry name" value="DXP_reductoisom"/>
    <property type="match status" value="1"/>
</dbReference>
<evidence type="ECO:0000256" key="3">
    <source>
        <dbReference type="ARBA" id="ARBA00022723"/>
    </source>
</evidence>
<dbReference type="InterPro" id="IPR036169">
    <property type="entry name" value="DXPR_C_sf"/>
</dbReference>
<comment type="caution">
    <text evidence="13">The sequence shown here is derived from an EMBL/GenBank/DDBJ whole genome shotgun (WGS) entry which is preliminary data.</text>
</comment>
<evidence type="ECO:0000256" key="8">
    <source>
        <dbReference type="ARBA" id="ARBA00048543"/>
    </source>
</evidence>
<dbReference type="GO" id="GO:0030145">
    <property type="term" value="F:manganese ion binding"/>
    <property type="evidence" value="ECO:0007669"/>
    <property type="project" value="TreeGrafter"/>
</dbReference>
<dbReference type="AlphaFoldDB" id="A0A318KWL1"/>
<evidence type="ECO:0000256" key="6">
    <source>
        <dbReference type="ARBA" id="ARBA00023211"/>
    </source>
</evidence>
<comment type="catalytic activity">
    <reaction evidence="8">
        <text>2-C-methyl-D-erythritol 4-phosphate + NADP(+) = 1-deoxy-D-xylulose 5-phosphate + NADPH + H(+)</text>
        <dbReference type="Rhea" id="RHEA:13717"/>
        <dbReference type="ChEBI" id="CHEBI:15378"/>
        <dbReference type="ChEBI" id="CHEBI:57783"/>
        <dbReference type="ChEBI" id="CHEBI:57792"/>
        <dbReference type="ChEBI" id="CHEBI:58262"/>
        <dbReference type="ChEBI" id="CHEBI:58349"/>
        <dbReference type="EC" id="1.1.1.267"/>
    </reaction>
    <physiologicalReaction direction="right-to-left" evidence="8">
        <dbReference type="Rhea" id="RHEA:13719"/>
    </physiologicalReaction>
</comment>
<evidence type="ECO:0000259" key="12">
    <source>
        <dbReference type="Pfam" id="PF13288"/>
    </source>
</evidence>
<dbReference type="SUPFAM" id="SSF69055">
    <property type="entry name" value="1-deoxy-D-xylulose-5-phosphate reductoisomerase, C-terminal domain"/>
    <property type="match status" value="1"/>
</dbReference>
<evidence type="ECO:0000313" key="14">
    <source>
        <dbReference type="Proteomes" id="UP000247612"/>
    </source>
</evidence>
<comment type="caution">
    <text evidence="9">Lacks conserved residue(s) required for the propagation of feature annotation.</text>
</comment>
<feature type="binding site" evidence="9">
    <location>
        <position position="148"/>
    </location>
    <ligand>
        <name>Mn(2+)</name>
        <dbReference type="ChEBI" id="CHEBI:29035"/>
    </ligand>
</feature>
<protein>
    <recommendedName>
        <fullName evidence="9">1-deoxy-D-xylulose 5-phosphate reductoisomerase</fullName>
        <shortName evidence="9">DXP reductoisomerase</shortName>
        <ecNumber evidence="9">1.1.1.267</ecNumber>
    </recommendedName>
    <alternativeName>
        <fullName evidence="9">1-deoxyxylulose-5-phosphate reductoisomerase</fullName>
    </alternativeName>
    <alternativeName>
        <fullName evidence="9">2-C-methyl-D-erythritol 4-phosphate synthase</fullName>
    </alternativeName>
</protein>
<dbReference type="PANTHER" id="PTHR30525">
    <property type="entry name" value="1-DEOXY-D-XYLULOSE 5-PHOSPHATE REDUCTOISOMERASE"/>
    <property type="match status" value="1"/>
</dbReference>
<keyword evidence="9" id="KW-0460">Magnesium</keyword>
<feature type="binding site" evidence="9">
    <location>
        <position position="12"/>
    </location>
    <ligand>
        <name>NADPH</name>
        <dbReference type="ChEBI" id="CHEBI:57783"/>
    </ligand>
</feature>
<evidence type="ECO:0000256" key="4">
    <source>
        <dbReference type="ARBA" id="ARBA00022857"/>
    </source>
</evidence>
<dbReference type="NCBIfam" id="TIGR00243">
    <property type="entry name" value="Dxr"/>
    <property type="match status" value="1"/>
</dbReference>
<proteinExistence type="inferred from homology"/>
<keyword evidence="5 9" id="KW-0560">Oxidoreductase</keyword>
<dbReference type="InterPro" id="IPR013644">
    <property type="entry name" value="DXP_reductoisomerase_C"/>
</dbReference>
<dbReference type="GO" id="GO:0070402">
    <property type="term" value="F:NADPH binding"/>
    <property type="evidence" value="ECO:0007669"/>
    <property type="project" value="InterPro"/>
</dbReference>
<keyword evidence="4 9" id="KW-0521">NADP</keyword>
<dbReference type="InterPro" id="IPR003821">
    <property type="entry name" value="DXP_reductoisomerase"/>
</dbReference>
<dbReference type="PANTHER" id="PTHR30525:SF0">
    <property type="entry name" value="1-DEOXY-D-XYLULOSE 5-PHOSPHATE REDUCTOISOMERASE, CHLOROPLASTIC"/>
    <property type="match status" value="1"/>
</dbReference>
<dbReference type="FunFam" id="3.40.50.720:FF:000045">
    <property type="entry name" value="1-deoxy-D-xylulose 5-phosphate reductoisomerase"/>
    <property type="match status" value="1"/>
</dbReference>
<evidence type="ECO:0000256" key="2">
    <source>
        <dbReference type="ARBA" id="ARBA00006825"/>
    </source>
</evidence>
<dbReference type="GO" id="GO:0016853">
    <property type="term" value="F:isomerase activity"/>
    <property type="evidence" value="ECO:0007669"/>
    <property type="project" value="UniProtKB-KW"/>
</dbReference>
<keyword evidence="7 9" id="KW-0414">Isoprene biosynthesis</keyword>
<gene>
    <name evidence="9" type="primary">dxr</name>
    <name evidence="13" type="ORF">DES51_110157</name>
</gene>
<keyword evidence="3 9" id="KW-0479">Metal-binding</keyword>
<dbReference type="RefSeq" id="WP_022937738.1">
    <property type="nucleotide sequence ID" value="NZ_CABKRQ010000003.1"/>
</dbReference>
<evidence type="ECO:0000256" key="9">
    <source>
        <dbReference type="HAMAP-Rule" id="MF_00183"/>
    </source>
</evidence>
<dbReference type="STRING" id="1034346.GCA_000313565_01435"/>
<dbReference type="Gene3D" id="3.40.50.720">
    <property type="entry name" value="NAD(P)-binding Rossmann-like Domain"/>
    <property type="match status" value="1"/>
</dbReference>
<dbReference type="PIRSF" id="PIRSF006205">
    <property type="entry name" value="Dxp_reductismrs"/>
    <property type="match status" value="1"/>
</dbReference>
<evidence type="ECO:0000256" key="1">
    <source>
        <dbReference type="ARBA" id="ARBA00005094"/>
    </source>
</evidence>
<dbReference type="Pfam" id="PF08436">
    <property type="entry name" value="DXP_redisom_C"/>
    <property type="match status" value="1"/>
</dbReference>
<comment type="pathway">
    <text evidence="1 9">Isoprenoid biosynthesis; isopentenyl diphosphate biosynthesis via DXP pathway; isopentenyl diphosphate from 1-deoxy-D-xylulose 5-phosphate: step 1/6.</text>
</comment>
<keyword evidence="6 9" id="KW-0464">Manganese</keyword>
<comment type="cofactor">
    <cofactor evidence="9">
        <name>Mg(2+)</name>
        <dbReference type="ChEBI" id="CHEBI:18420"/>
    </cofactor>
    <cofactor evidence="9">
        <name>Mn(2+)</name>
        <dbReference type="ChEBI" id="CHEBI:29035"/>
    </cofactor>
</comment>
<dbReference type="Pfam" id="PF13288">
    <property type="entry name" value="DXPR_C"/>
    <property type="match status" value="1"/>
</dbReference>
<feature type="binding site" evidence="9">
    <location>
        <position position="120"/>
    </location>
    <ligand>
        <name>NADPH</name>
        <dbReference type="ChEBI" id="CHEBI:57783"/>
    </ligand>
</feature>
<evidence type="ECO:0000313" key="13">
    <source>
        <dbReference type="EMBL" id="PXX77603.1"/>
    </source>
</evidence>
<evidence type="ECO:0000259" key="11">
    <source>
        <dbReference type="Pfam" id="PF08436"/>
    </source>
</evidence>
<feature type="binding site" evidence="9">
    <location>
        <position position="214"/>
    </location>
    <ligand>
        <name>1-deoxy-D-xylulose 5-phosphate</name>
        <dbReference type="ChEBI" id="CHEBI:57792"/>
    </ligand>
</feature>
<dbReference type="InterPro" id="IPR036291">
    <property type="entry name" value="NAD(P)-bd_dom_sf"/>
</dbReference>
<feature type="domain" description="DXP reductoisomerase C-terminal" evidence="12">
    <location>
        <begin position="257"/>
        <end position="374"/>
    </location>
</feature>
<dbReference type="InterPro" id="IPR026877">
    <property type="entry name" value="DXPR_C"/>
</dbReference>
<feature type="binding site" evidence="9">
    <location>
        <position position="148"/>
    </location>
    <ligand>
        <name>1-deoxy-D-xylulose 5-phosphate</name>
        <dbReference type="ChEBI" id="CHEBI:57792"/>
    </ligand>
</feature>
<dbReference type="EMBL" id="QJKH01000010">
    <property type="protein sequence ID" value="PXX77603.1"/>
    <property type="molecule type" value="Genomic_DNA"/>
</dbReference>
<feature type="binding site" evidence="9">
    <location>
        <position position="208"/>
    </location>
    <ligand>
        <name>1-deoxy-D-xylulose 5-phosphate</name>
        <dbReference type="ChEBI" id="CHEBI:57792"/>
    </ligand>
</feature>
<dbReference type="SUPFAM" id="SSF51735">
    <property type="entry name" value="NAD(P)-binding Rossmann-fold domains"/>
    <property type="match status" value="1"/>
</dbReference>
<evidence type="ECO:0000259" key="10">
    <source>
        <dbReference type="Pfam" id="PF02670"/>
    </source>
</evidence>
<dbReference type="SUPFAM" id="SSF55347">
    <property type="entry name" value="Glyceraldehyde-3-phosphate dehydrogenase-like, C-terminal domain"/>
    <property type="match status" value="1"/>
</dbReference>
<dbReference type="UniPathway" id="UPA00056">
    <property type="reaction ID" value="UER00092"/>
</dbReference>
<feature type="binding site" evidence="9">
    <location>
        <position position="122"/>
    </location>
    <ligand>
        <name>NADPH</name>
        <dbReference type="ChEBI" id="CHEBI:57783"/>
    </ligand>
</feature>
<dbReference type="Gene3D" id="1.10.1740.10">
    <property type="match status" value="1"/>
</dbReference>
<comment type="function">
    <text evidence="9">Catalyzes the NADPH-dependent rearrangement and reduction of 1-deoxy-D-xylulose-5-phosphate (DXP) to 2-C-methyl-D-erythritol 4-phosphate (MEP).</text>
</comment>
<feature type="binding site" evidence="9">
    <location>
        <position position="147"/>
    </location>
    <ligand>
        <name>1-deoxy-D-xylulose 5-phosphate</name>
        <dbReference type="ChEBI" id="CHEBI:57792"/>
    </ligand>
</feature>
<dbReference type="Pfam" id="PF02670">
    <property type="entry name" value="DXP_reductoisom"/>
    <property type="match status" value="1"/>
</dbReference>
<feature type="binding site" evidence="9">
    <location>
        <position position="121"/>
    </location>
    <ligand>
        <name>1-deoxy-D-xylulose 5-phosphate</name>
        <dbReference type="ChEBI" id="CHEBI:57792"/>
    </ligand>
</feature>
<feature type="binding site" evidence="9">
    <location>
        <position position="195"/>
    </location>
    <ligand>
        <name>1-deoxy-D-xylulose 5-phosphate</name>
        <dbReference type="ChEBI" id="CHEBI:57792"/>
    </ligand>
</feature>
<evidence type="ECO:0000256" key="5">
    <source>
        <dbReference type="ARBA" id="ARBA00023002"/>
    </source>
</evidence>
<name>A0A318KWL1_9FIRM</name>
<reference evidence="13 14" key="1">
    <citation type="submission" date="2018-05" db="EMBL/GenBank/DDBJ databases">
        <title>Genomic Encyclopedia of Type Strains, Phase IV (KMG-IV): sequencing the most valuable type-strain genomes for metagenomic binning, comparative biology and taxonomic classification.</title>
        <authorList>
            <person name="Goeker M."/>
        </authorList>
    </citation>
    <scope>NUCLEOTIDE SEQUENCE [LARGE SCALE GENOMIC DNA]</scope>
    <source>
        <strain evidence="13 14">JC118</strain>
    </source>
</reference>
<feature type="binding site" evidence="9">
    <location>
        <position position="172"/>
    </location>
    <ligand>
        <name>1-deoxy-D-xylulose 5-phosphate</name>
        <dbReference type="ChEBI" id="CHEBI:57792"/>
    </ligand>
</feature>
<dbReference type="Proteomes" id="UP000247612">
    <property type="component" value="Unassembled WGS sequence"/>
</dbReference>
<organism evidence="13 14">
    <name type="scientific">Dielma fastidiosa</name>
    <dbReference type="NCBI Taxonomy" id="1034346"/>
    <lineage>
        <taxon>Bacteria</taxon>
        <taxon>Bacillati</taxon>
        <taxon>Bacillota</taxon>
        <taxon>Erysipelotrichia</taxon>
        <taxon>Erysipelotrichales</taxon>
        <taxon>Erysipelotrichaceae</taxon>
        <taxon>Dielma</taxon>
    </lineage>
</organism>
<evidence type="ECO:0000256" key="7">
    <source>
        <dbReference type="ARBA" id="ARBA00023229"/>
    </source>
</evidence>